<feature type="compositionally biased region" description="Pro residues" evidence="5">
    <location>
        <begin position="76"/>
        <end position="86"/>
    </location>
</feature>
<dbReference type="STRING" id="1230097.A0A423XN71"/>
<dbReference type="PANTHER" id="PTHR12864">
    <property type="entry name" value="RAN BINDING PROTEIN 9-RELATED"/>
    <property type="match status" value="1"/>
</dbReference>
<gene>
    <name evidence="7" type="ORF">VPNG_00507</name>
</gene>
<sequence>MGHFSSFKSNNPFRHHSSSSSTNIDDVPPPPGPPPSHRPGAASGSSPTEQYAPPPGPPPSYGEVKAGANDDDDYTAPPPGPPPPPSGQQQPQHDWQQAVPDTSLFPPPPDIFSGWDRSPANNAPEQQAEAGEAWCRQYPLSPVPMSLDAAAEPALLLHRRDRDPDATAVRLIAPPQDIFHRKSSLARTTSSSSSSSSSTGSGTWKLKTDRRAGDACVIGYPHVYLVRRDSPLATGGRVRTVYYEVRVLSEVAGREDAGLAVGFQALPYPPFRMPGWHRGSLAVHGDDGHKYVNDRWGGRDFTEPFGRGETVGVGMVFSPGGGGGGQAALGGKGKGDGGGGGGGGGIRVEVFFTRGGREVGRWDLHEELDAETDLPVTGLEGYHDLAIAVGTFGAVSAEVVLDRSQWLFKP</sequence>
<dbReference type="Proteomes" id="UP000285146">
    <property type="component" value="Unassembled WGS sequence"/>
</dbReference>
<dbReference type="InterPro" id="IPR043136">
    <property type="entry name" value="B30.2/SPRY_sf"/>
</dbReference>
<comment type="caution">
    <text evidence="7">The sequence shown here is derived from an EMBL/GenBank/DDBJ whole genome shotgun (WGS) entry which is preliminary data.</text>
</comment>
<evidence type="ECO:0000256" key="2">
    <source>
        <dbReference type="ARBA" id="ARBA00022692"/>
    </source>
</evidence>
<proteinExistence type="predicted"/>
<keyword evidence="8" id="KW-1185">Reference proteome</keyword>
<dbReference type="Gene3D" id="2.60.120.920">
    <property type="match status" value="1"/>
</dbReference>
<feature type="compositionally biased region" description="Polar residues" evidence="5">
    <location>
        <begin position="1"/>
        <end position="24"/>
    </location>
</feature>
<dbReference type="CDD" id="cd12910">
    <property type="entry name" value="SPRY_SSH4_like"/>
    <property type="match status" value="1"/>
</dbReference>
<evidence type="ECO:0000256" key="4">
    <source>
        <dbReference type="ARBA" id="ARBA00023136"/>
    </source>
</evidence>
<evidence type="ECO:0000313" key="8">
    <source>
        <dbReference type="Proteomes" id="UP000285146"/>
    </source>
</evidence>
<dbReference type="Pfam" id="PF00622">
    <property type="entry name" value="SPRY"/>
    <property type="match status" value="1"/>
</dbReference>
<evidence type="ECO:0000256" key="5">
    <source>
        <dbReference type="SAM" id="MobiDB-lite"/>
    </source>
</evidence>
<comment type="subcellular location">
    <subcellularLocation>
        <location evidence="1">Membrane</location>
    </subcellularLocation>
</comment>
<feature type="domain" description="SPRY" evidence="6">
    <location>
        <begin position="241"/>
        <end position="315"/>
    </location>
</feature>
<dbReference type="InterPro" id="IPR003877">
    <property type="entry name" value="SPRY_dom"/>
</dbReference>
<dbReference type="GO" id="GO:0016020">
    <property type="term" value="C:membrane"/>
    <property type="evidence" value="ECO:0007669"/>
    <property type="project" value="UniProtKB-SubCell"/>
</dbReference>
<dbReference type="InParanoid" id="A0A423XN71"/>
<evidence type="ECO:0000256" key="1">
    <source>
        <dbReference type="ARBA" id="ARBA00004370"/>
    </source>
</evidence>
<dbReference type="InterPro" id="IPR035780">
    <property type="entry name" value="SPRY_Ssh4-like"/>
</dbReference>
<name>A0A423XN71_9PEZI</name>
<dbReference type="OrthoDB" id="25503at2759"/>
<organism evidence="7 8">
    <name type="scientific">Cytospora leucostoma</name>
    <dbReference type="NCBI Taxonomy" id="1230097"/>
    <lineage>
        <taxon>Eukaryota</taxon>
        <taxon>Fungi</taxon>
        <taxon>Dikarya</taxon>
        <taxon>Ascomycota</taxon>
        <taxon>Pezizomycotina</taxon>
        <taxon>Sordariomycetes</taxon>
        <taxon>Sordariomycetidae</taxon>
        <taxon>Diaporthales</taxon>
        <taxon>Cytosporaceae</taxon>
        <taxon>Cytospora</taxon>
    </lineage>
</organism>
<dbReference type="EMBL" id="LKEB01000001">
    <property type="protein sequence ID" value="ROW18103.1"/>
    <property type="molecule type" value="Genomic_DNA"/>
</dbReference>
<keyword evidence="2" id="KW-0812">Transmembrane</keyword>
<feature type="compositionally biased region" description="Pro residues" evidence="5">
    <location>
        <begin position="27"/>
        <end position="37"/>
    </location>
</feature>
<keyword evidence="3" id="KW-1133">Transmembrane helix</keyword>
<dbReference type="InterPro" id="IPR050618">
    <property type="entry name" value="Ubq-SigPath_Reg"/>
</dbReference>
<evidence type="ECO:0000256" key="3">
    <source>
        <dbReference type="ARBA" id="ARBA00022989"/>
    </source>
</evidence>
<keyword evidence="4" id="KW-0472">Membrane</keyword>
<evidence type="ECO:0000259" key="6">
    <source>
        <dbReference type="Pfam" id="PF00622"/>
    </source>
</evidence>
<evidence type="ECO:0000313" key="7">
    <source>
        <dbReference type="EMBL" id="ROW18103.1"/>
    </source>
</evidence>
<feature type="compositionally biased region" description="Low complexity" evidence="5">
    <location>
        <begin position="38"/>
        <end position="47"/>
    </location>
</feature>
<feature type="compositionally biased region" description="Low complexity" evidence="5">
    <location>
        <begin position="188"/>
        <end position="203"/>
    </location>
</feature>
<protein>
    <recommendedName>
        <fullName evidence="6">SPRY domain-containing protein</fullName>
    </recommendedName>
</protein>
<accession>A0A423XN71</accession>
<feature type="region of interest" description="Disordered" evidence="5">
    <location>
        <begin position="182"/>
        <end position="206"/>
    </location>
</feature>
<reference evidence="7 8" key="1">
    <citation type="submission" date="2015-09" db="EMBL/GenBank/DDBJ databases">
        <title>Host preference determinants of Valsa canker pathogens revealed by comparative genomics.</title>
        <authorList>
            <person name="Yin Z."/>
            <person name="Huang L."/>
        </authorList>
    </citation>
    <scope>NUCLEOTIDE SEQUENCE [LARGE SCALE GENOMIC DNA]</scope>
    <source>
        <strain evidence="7 8">SXYLt</strain>
    </source>
</reference>
<feature type="region of interest" description="Disordered" evidence="5">
    <location>
        <begin position="1"/>
        <end position="131"/>
    </location>
</feature>
<dbReference type="AlphaFoldDB" id="A0A423XN71"/>